<feature type="binding site" evidence="1">
    <location>
        <position position="215"/>
    </location>
    <ligand>
        <name>Mg(2+)</name>
        <dbReference type="ChEBI" id="CHEBI:18420"/>
        <label>1</label>
    </ligand>
</feature>
<proteinExistence type="predicted"/>
<dbReference type="EMBL" id="SUTE01000074">
    <property type="protein sequence ID" value="MBE6505866.1"/>
    <property type="molecule type" value="Genomic_DNA"/>
</dbReference>
<keyword evidence="1" id="KW-0479">Metal-binding</keyword>
<feature type="binding site" evidence="1">
    <location>
        <position position="38"/>
    </location>
    <ligand>
        <name>Mg(2+)</name>
        <dbReference type="ChEBI" id="CHEBI:18420"/>
        <label>1</label>
    </ligand>
</feature>
<comment type="caution">
    <text evidence="2">The sequence shown here is derived from an EMBL/GenBank/DDBJ whole genome shotgun (WGS) entry which is preliminary data.</text>
</comment>
<dbReference type="Proteomes" id="UP000762703">
    <property type="component" value="Unassembled WGS sequence"/>
</dbReference>
<evidence type="ECO:0000256" key="1">
    <source>
        <dbReference type="PIRSR" id="PIRSR605502-1"/>
    </source>
</evidence>
<evidence type="ECO:0000313" key="3">
    <source>
        <dbReference type="Proteomes" id="UP000762703"/>
    </source>
</evidence>
<dbReference type="RefSeq" id="WP_303737518.1">
    <property type="nucleotide sequence ID" value="NZ_SUTE01000074.1"/>
</dbReference>
<dbReference type="PANTHER" id="PTHR16222">
    <property type="entry name" value="ADP-RIBOSYLGLYCOHYDROLASE"/>
    <property type="match status" value="1"/>
</dbReference>
<dbReference type="InterPro" id="IPR036705">
    <property type="entry name" value="Ribosyl_crysJ1_sf"/>
</dbReference>
<evidence type="ECO:0000313" key="2">
    <source>
        <dbReference type="EMBL" id="MBE6505866.1"/>
    </source>
</evidence>
<feature type="binding site" evidence="1">
    <location>
        <position position="39"/>
    </location>
    <ligand>
        <name>Mg(2+)</name>
        <dbReference type="ChEBI" id="CHEBI:18420"/>
        <label>1</label>
    </ligand>
</feature>
<organism evidence="2 3">
    <name type="scientific">Methanobrevibacter millerae</name>
    <dbReference type="NCBI Taxonomy" id="230361"/>
    <lineage>
        <taxon>Archaea</taxon>
        <taxon>Methanobacteriati</taxon>
        <taxon>Methanobacteriota</taxon>
        <taxon>Methanomada group</taxon>
        <taxon>Methanobacteria</taxon>
        <taxon>Methanobacteriales</taxon>
        <taxon>Methanobacteriaceae</taxon>
        <taxon>Methanobrevibacter</taxon>
    </lineage>
</organism>
<dbReference type="InterPro" id="IPR005502">
    <property type="entry name" value="Ribosyl_crysJ1"/>
</dbReference>
<gene>
    <name evidence="2" type="ORF">E7Z73_09085</name>
</gene>
<dbReference type="AlphaFoldDB" id="A0A8T3VIC9"/>
<reference evidence="2" key="1">
    <citation type="submission" date="2019-04" db="EMBL/GenBank/DDBJ databases">
        <title>Evolution of Biomass-Degrading Anaerobic Consortia Revealed by Metagenomics.</title>
        <authorList>
            <person name="Peng X."/>
        </authorList>
    </citation>
    <scope>NUCLEOTIDE SEQUENCE</scope>
    <source>
        <strain evidence="2">SIG12</strain>
    </source>
</reference>
<dbReference type="SUPFAM" id="SSF101478">
    <property type="entry name" value="ADP-ribosylglycohydrolase"/>
    <property type="match status" value="1"/>
</dbReference>
<accession>A0A8T3VIC9</accession>
<dbReference type="Gene3D" id="1.10.4080.10">
    <property type="entry name" value="ADP-ribosylation/Crystallin J1"/>
    <property type="match status" value="1"/>
</dbReference>
<dbReference type="PANTHER" id="PTHR16222:SF12">
    <property type="entry name" value="ADP-RIBOSYLGLYCOHYDROLASE-RELATED"/>
    <property type="match status" value="1"/>
</dbReference>
<feature type="binding site" evidence="1">
    <location>
        <position position="217"/>
    </location>
    <ligand>
        <name>Mg(2+)</name>
        <dbReference type="ChEBI" id="CHEBI:18420"/>
        <label>1</label>
    </ligand>
</feature>
<feature type="binding site" evidence="1">
    <location>
        <position position="37"/>
    </location>
    <ligand>
        <name>Mg(2+)</name>
        <dbReference type="ChEBI" id="CHEBI:18420"/>
        <label>1</label>
    </ligand>
</feature>
<dbReference type="InterPro" id="IPR050792">
    <property type="entry name" value="ADP-ribosylglycohydrolase"/>
</dbReference>
<name>A0A8T3VIC9_9EURY</name>
<keyword evidence="1" id="KW-0460">Magnesium</keyword>
<dbReference type="Pfam" id="PF03747">
    <property type="entry name" value="ADP_ribosyl_GH"/>
    <property type="match status" value="1"/>
</dbReference>
<dbReference type="GO" id="GO:0046872">
    <property type="term" value="F:metal ion binding"/>
    <property type="evidence" value="ECO:0007669"/>
    <property type="project" value="UniProtKB-KW"/>
</dbReference>
<comment type="cofactor">
    <cofactor evidence="1">
        <name>Mg(2+)</name>
        <dbReference type="ChEBI" id="CHEBI:18420"/>
    </cofactor>
    <text evidence="1">Binds 2 magnesium ions per subunit.</text>
</comment>
<protein>
    <submittedName>
        <fullName evidence="2">ADP-ribosylglycohydrolase family protein</fullName>
    </submittedName>
</protein>
<sequence>MKGIIGTICGDIIGSSREFRPKKTKDFKLYNRYSTFTDDTVMTLAIASWLMKDKSSREVLISEIKEFGLKYPDAGYGGMFRNWLNQDSPEPYGSWANGSAMRVSPVSWVAESLEESQKLAMISADVTHNHPEGIKGALATNDAIFLARNSFTKEEIKEHIEKNYHYDLSRKVDDIRPDYKFDVSCKGSVPESIICFLEADDYEDTIRNAVSLGGDADTMAAIAGGIASAYWDVPDNISFKGIKRLDYNLLEVFIEFRDKFEK</sequence>
<feature type="binding site" evidence="1">
    <location>
        <position position="218"/>
    </location>
    <ligand>
        <name>Mg(2+)</name>
        <dbReference type="ChEBI" id="CHEBI:18420"/>
        <label>1</label>
    </ligand>
</feature>